<reference evidence="6" key="2">
    <citation type="submission" date="2019-02" db="EMBL/GenBank/DDBJ databases">
        <title>Granulicella sibirica sp. nov., a psychrotolerant acidobacterium isolated from an organic soil layer in forested tundra, West Siberia.</title>
        <authorList>
            <person name="Oshkin I.Y."/>
            <person name="Kulichevskaya I.S."/>
            <person name="Rijpstra W.I.C."/>
            <person name="Sinninghe Damste J.S."/>
            <person name="Rakitin A.L."/>
            <person name="Ravin N.V."/>
            <person name="Dedysh S.N."/>
        </authorList>
    </citation>
    <scope>NUCLEOTIDE SEQUENCE [LARGE SCALE GENOMIC DNA]</scope>
    <source>
        <strain evidence="6">AF10</strain>
    </source>
</reference>
<dbReference type="SUPFAM" id="SSF63829">
    <property type="entry name" value="Calcium-dependent phosphotriesterase"/>
    <property type="match status" value="1"/>
</dbReference>
<dbReference type="InterPro" id="IPR057708">
    <property type="entry name" value="DUF7948"/>
</dbReference>
<dbReference type="Gene3D" id="2.120.10.30">
    <property type="entry name" value="TolB, C-terminal domain"/>
    <property type="match status" value="1"/>
</dbReference>
<proteinExistence type="predicted"/>
<feature type="domain" description="Abnormal spindle-like microcephaly-associated protein ASH" evidence="3">
    <location>
        <begin position="2199"/>
        <end position="2286"/>
    </location>
</feature>
<accession>A0A4Q0STB5</accession>
<name>A0A4Q0STB5_9BACT</name>
<evidence type="ECO:0000313" key="6">
    <source>
        <dbReference type="Proteomes" id="UP000289437"/>
    </source>
</evidence>
<dbReference type="Pfam" id="PF06739">
    <property type="entry name" value="SBBP"/>
    <property type="match status" value="1"/>
</dbReference>
<dbReference type="Proteomes" id="UP000289437">
    <property type="component" value="Unassembled WGS sequence"/>
</dbReference>
<dbReference type="NCBIfam" id="NF012200">
    <property type="entry name" value="choice_anch_D"/>
    <property type="match status" value="17"/>
</dbReference>
<dbReference type="InterPro" id="IPR052918">
    <property type="entry name" value="Motility_Chemotaxis_Reg"/>
</dbReference>
<evidence type="ECO:0000256" key="1">
    <source>
        <dbReference type="ARBA" id="ARBA00004496"/>
    </source>
</evidence>
<feature type="domain" description="DUF7948" evidence="4">
    <location>
        <begin position="59"/>
        <end position="269"/>
    </location>
</feature>
<gene>
    <name evidence="5" type="ORF">GRAN_4826</name>
</gene>
<dbReference type="GO" id="GO:0005737">
    <property type="term" value="C:cytoplasm"/>
    <property type="evidence" value="ECO:0007669"/>
    <property type="project" value="UniProtKB-SubCell"/>
</dbReference>
<dbReference type="Pfam" id="PF15780">
    <property type="entry name" value="ASH"/>
    <property type="match status" value="2"/>
</dbReference>
<comment type="subcellular location">
    <subcellularLocation>
        <location evidence="1">Cytoplasm</location>
    </subcellularLocation>
</comment>
<feature type="domain" description="Abnormal spindle-like microcephaly-associated protein ASH" evidence="3">
    <location>
        <begin position="2303"/>
        <end position="2390"/>
    </location>
</feature>
<dbReference type="PANTHER" id="PTHR35580">
    <property type="entry name" value="CELL SURFACE GLYCOPROTEIN (S-LAYER PROTEIN)-LIKE PROTEIN"/>
    <property type="match status" value="1"/>
</dbReference>
<keyword evidence="2" id="KW-0963">Cytoplasm</keyword>
<keyword evidence="6" id="KW-1185">Reference proteome</keyword>
<evidence type="ECO:0000313" key="5">
    <source>
        <dbReference type="EMBL" id="RXH54175.1"/>
    </source>
</evidence>
<comment type="caution">
    <text evidence="5">The sequence shown here is derived from an EMBL/GenBank/DDBJ whole genome shotgun (WGS) entry which is preliminary data.</text>
</comment>
<dbReference type="Gene3D" id="2.60.40.10">
    <property type="entry name" value="Immunoglobulins"/>
    <property type="match status" value="17"/>
</dbReference>
<dbReference type="InterPro" id="IPR011467">
    <property type="entry name" value="DUF1573"/>
</dbReference>
<dbReference type="Pfam" id="PF07610">
    <property type="entry name" value="DUF1573"/>
    <property type="match status" value="1"/>
</dbReference>
<dbReference type="InterPro" id="IPR010620">
    <property type="entry name" value="SBBP_repeat"/>
</dbReference>
<dbReference type="InterPro" id="IPR011042">
    <property type="entry name" value="6-blade_b-propeller_TolB-like"/>
</dbReference>
<evidence type="ECO:0000259" key="4">
    <source>
        <dbReference type="Pfam" id="PF25778"/>
    </source>
</evidence>
<organism evidence="5 6">
    <name type="scientific">Granulicella sibirica</name>
    <dbReference type="NCBI Taxonomy" id="2479048"/>
    <lineage>
        <taxon>Bacteria</taxon>
        <taxon>Pseudomonadati</taxon>
        <taxon>Acidobacteriota</taxon>
        <taxon>Terriglobia</taxon>
        <taxon>Terriglobales</taxon>
        <taxon>Acidobacteriaceae</taxon>
        <taxon>Granulicella</taxon>
    </lineage>
</organism>
<dbReference type="InterPro" id="IPR013783">
    <property type="entry name" value="Ig-like_fold"/>
</dbReference>
<evidence type="ECO:0000259" key="3">
    <source>
        <dbReference type="Pfam" id="PF15780"/>
    </source>
</evidence>
<dbReference type="InterPro" id="IPR031549">
    <property type="entry name" value="ASH"/>
</dbReference>
<dbReference type="Pfam" id="PF25778">
    <property type="entry name" value="DUF7948"/>
    <property type="match status" value="1"/>
</dbReference>
<dbReference type="PANTHER" id="PTHR35580:SF1">
    <property type="entry name" value="PHYTASE-LIKE DOMAIN-CONTAINING PROTEIN"/>
    <property type="match status" value="1"/>
</dbReference>
<dbReference type="EMBL" id="RDSM01000005">
    <property type="protein sequence ID" value="RXH54175.1"/>
    <property type="molecule type" value="Genomic_DNA"/>
</dbReference>
<reference evidence="5 6" key="1">
    <citation type="submission" date="2018-11" db="EMBL/GenBank/DDBJ databases">
        <authorList>
            <person name="Mardanov A.V."/>
            <person name="Ravin N.V."/>
            <person name="Dedysh S.N."/>
        </authorList>
    </citation>
    <scope>NUCLEOTIDE SEQUENCE [LARGE SCALE GENOMIC DNA]</scope>
    <source>
        <strain evidence="5 6">AF10</strain>
    </source>
</reference>
<sequence length="2626" mass="262752">MSISFGLGRHSRHTVLIFLAGLATCVGVSKAQVSRAPLPAQMASPSRNRIDARASQFAFIPNKGQAASESRFTAQGRGYDVSLEERQVVLRFPQRSAQTEVDNAHMISLKVVGMDSNARITPSSKLDGTTTYISPGGSAQNYNNLPRYAGVEYNEIYPGTGLLFYGTGGSLEYDLHLKPLADPTRIQFGLTGADKAVVDSKGDLILTTGKEQVKFLRPVAYQVNSAGEKTTVGASYKLLAEPNSQQGAFRLSFTLDKYDPARELTIDPVLSYAQDLTYADYYVGAVTADSAGNTYIAGTNSQRGFYVNKYDTNGKLIFNDVIGSGAATVYPTGIAVDSAGKTYIAGFGQTGLPATSNALTTPTTTRQIPFVAVIPAAGGAPTYLSYIGGTTGYDYSSGIAVDASGSFYLTGYESSNNFPVTAGAYLTTFPGVSYAAFVAKFNPTKSGTASLVYSTLVGASGINSYATGIAVDSSDNAYLSVVSNAGYPISTGALNYAGQYSDSYLNGAFVTKLNPTGTALVYSAYVGPGEANAIAIDTTGDAYVTGSVQADDFPVTSGAYQTSYPGGYAAELNPAGTALLYSTFLSGPSGAFDTQSTSVQPTAIALVPACSSNCVSFVSGYTSAVDFPSTNAIQAANTAGVYAPFVVELAGGGKSAVYSTYLSGLTAGYQSIYSLPLPVTPSIAVDAQSNAYVATNIQNGGDLPTTLPIPASTGYAYLAKIGSAAGASIVADPIALNFDRYTQGEAVGVSSTVGGIPVPLILRNLGSTAATISAITFSPSTEFSETDSCAGTIPAGGTCTLNLALTPTAAGVRSATLSIASNAVVSPATVAVTGTAYALGYLQISSPQVNFPDQAIGSASPVTTLTVTNIGKSLVNLQPIALSSVRSNEGNGSDFQALDNCPAQLAAGASCTIGVTFMPYETGLRAAAFALQGDGFGNQTIYLYGTGLVGSNQGTVALSGTMLNFNTQLVNTTSAVQSLTLTNTSTAPVSIYSISIATQGQTGASDFSIRNGSCYNTTSVIQLAAQSSCSLGIVYTPSVASAQTGTVTINDSAAGSPHKVTLSGSGLAASQALEFTPGNFVFADQPVGVPSAAEIFYVFNTGTAPVTIDRVLISGDYLVASTNCPGAILKPSSASGVEPSANCSVRVQFQPTAVGARTGTLTFVDSAGGTQILNLTGTAITASGSVLLEPASLTYPNQALGTASATQHVTIVNPGNSPVTITNVTTTGDYSLSNLCSTLPFSLAAQRTCGVDIAFTPTATTNPRAGTMVVASSSGNATLPLTGSGVTATAAIGLTPTALSFGNIPTTVQSTIYYVYIRNTGSEAITLTSLAASGDYSVSGGSCGFYGNSFQPGTSCYIDVAFTPTATGVRSGVLTLVDSVGTQTAALTGNGVATQSTVELSPNGLGFTQQTVGTTSNTSALSLYNFTAAALTVKSVGISTGAPFVIPAGNDQCTGVTIAAGNSCTVHISFTPTAAGYFTGTLTFTDTASKTYPAALAGYAPPVSVTAYLSPGAIAFPGQVLTTVSNSQTAYLYNTGDLPLTIGTATGTNTIVGASTTGVFSVDGAAGGSDGCSGVQVAPGSRCYVTVVFAPTAAGSATGSVVLPVTYGNGAKANFTLSLSGTGIAVKDAATLSPASLNFPDEAVGAVTNNGADATQVIYLYNTGNLPFTVGTLTGTNAVIGSTTAGDFNTTSAFGGYDGCTGQQVTNGSYCAVTVAFNPAAVGSRSGTISFPVTYADKTTKTLSATLTGKAIAASSKVVVSPTSGQFDVQVVGTTSDGSVTLTFSMSNVGNLPVKIATSTVTSGYSFVSDSCSGTTLSTNDTCQIVLAFSPTKTGVTTGTLTIPDNATGNPHKIALTGTGIAAAQQIVLSQTAIAFQNQVVGTKSPAAYVYVTNQSGATVPISTVVLAGTNASDFIESDGCSGQSLGGHQSCTISVNFSPATASLGSRTATITEKDAATGSPRVITLTGTGIASGPAVALYPASLNFGSQGLNTKSAPLTFSVTNTGSANLTITRVASTNTAEFAIASDACTGKTIASGSNCLVSVTFDPNAGSTQTASIQVTDNATGSPQALSVTGLSVGIPQATFSPTSLTFSSQGVGTTSAAQTITLSNPGTDTLNISSVAITGTNATDFKQTNTCGTSIAAKANCAISITFDPAAVGSRSASLSVTDNANNTAGSVQTAALTGTGTGVQKISFSPASLTFPSTNIGASSATQTITVSNPGSAALTISGITVTPTGDYTQTNACTSSLAAGSTCAITVTFKPSASGTRTASISVADGATGSPQTVALTGTGVGVPAATVSPTTVAFGNQGIGVASAATNVTLTNSGTGPLVVASLKLSGTNATDFTATSSACPGTLAPAAACTIGITFKPAAAGSRTGTLTITDNAGNVQNTTQTVALTGTGAGTPQASYSVKTFAFGNDNVGTESSPLKSILTNTGNGPLSVSSITLTGADPGDFVEFDTCTPSVAAGGNCEIELYFIADAVGARSANVVVTDNANNVVNTTQTLTATGTGTGTPVAKLSATTLSFAAQKVGTQSSGQYITFSNTGNAPLALASVALSGTNAADFSLFNSCGTSVGAGDSCVVVVFFTPSATGARSAIITLTDNTGNVTGSKQTIALSGTGN</sequence>
<protein>
    <submittedName>
        <fullName evidence="5">Multicopper oxidase, type 2</fullName>
    </submittedName>
</protein>
<evidence type="ECO:0000256" key="2">
    <source>
        <dbReference type="ARBA" id="ARBA00022490"/>
    </source>
</evidence>